<feature type="transmembrane region" description="Helical" evidence="9">
    <location>
        <begin position="104"/>
        <end position="124"/>
    </location>
</feature>
<feature type="transmembrane region" description="Helical" evidence="9">
    <location>
        <begin position="22"/>
        <end position="43"/>
    </location>
</feature>
<keyword evidence="4" id="KW-0997">Cell inner membrane</keyword>
<dbReference type="InterPro" id="IPR007387">
    <property type="entry name" value="TRAP_DctQ"/>
</dbReference>
<evidence type="ECO:0000256" key="6">
    <source>
        <dbReference type="ARBA" id="ARBA00022989"/>
    </source>
</evidence>
<comment type="similarity">
    <text evidence="8">Belongs to the TRAP transporter small permease family.</text>
</comment>
<dbReference type="PANTHER" id="PTHR35011">
    <property type="entry name" value="2,3-DIKETO-L-GULONATE TRAP TRANSPORTER SMALL PERMEASE PROTEIN YIAM"/>
    <property type="match status" value="1"/>
</dbReference>
<organism evidence="11 12">
    <name type="scientific">Sulfobacillus acidophilus</name>
    <dbReference type="NCBI Taxonomy" id="53633"/>
    <lineage>
        <taxon>Bacteria</taxon>
        <taxon>Bacillati</taxon>
        <taxon>Bacillota</taxon>
        <taxon>Clostridia</taxon>
        <taxon>Eubacteriales</taxon>
        <taxon>Clostridiales Family XVII. Incertae Sedis</taxon>
        <taxon>Sulfobacillus</taxon>
    </lineage>
</organism>
<keyword evidence="3" id="KW-1003">Cell membrane</keyword>
<comment type="subcellular location">
    <subcellularLocation>
        <location evidence="1">Cell inner membrane</location>
        <topology evidence="1">Multi-pass membrane protein</topology>
    </subcellularLocation>
</comment>
<gene>
    <name evidence="11" type="ORF">JYT19_00185</name>
</gene>
<dbReference type="InterPro" id="IPR055348">
    <property type="entry name" value="DctQ"/>
</dbReference>
<sequence>MQVILRLFSLVDGVIYYIERKLVLLCVSFMTLLVFADVVQRMFSRQQGFFDRLIIYIFSVQNQGMKDFIIKIFSPWFLGIFSFLFIAFAAYGRLDRNKKLLMRSLLVALFVWGSCYSLIKGLLYTFPSGIPGAQKFALGFMMWAVFLGASIATRQRRHIILAALLKKVDKKMLPIYSLVGSFLTAVFCFYLAMLAKMQILFEYQDWQSAPGVGVFEALPVPLWIVTLALPISFCLIGIRFLANGINDFTFGVPEVDLVAADLAKEEIA</sequence>
<keyword evidence="7 9" id="KW-0472">Membrane</keyword>
<dbReference type="PANTHER" id="PTHR35011:SF2">
    <property type="entry name" value="2,3-DIKETO-L-GULONATE TRAP TRANSPORTER SMALL PERMEASE PROTEIN YIAM"/>
    <property type="match status" value="1"/>
</dbReference>
<evidence type="ECO:0000256" key="8">
    <source>
        <dbReference type="ARBA" id="ARBA00038436"/>
    </source>
</evidence>
<evidence type="ECO:0000256" key="7">
    <source>
        <dbReference type="ARBA" id="ARBA00023136"/>
    </source>
</evidence>
<feature type="domain" description="Tripartite ATP-independent periplasmic transporters DctQ component" evidence="10">
    <location>
        <begin position="124"/>
        <end position="248"/>
    </location>
</feature>
<evidence type="ECO:0000313" key="12">
    <source>
        <dbReference type="Proteomes" id="UP000765003"/>
    </source>
</evidence>
<protein>
    <submittedName>
        <fullName evidence="11">TRAP transporter small permease subunit</fullName>
    </submittedName>
</protein>
<evidence type="ECO:0000256" key="3">
    <source>
        <dbReference type="ARBA" id="ARBA00022475"/>
    </source>
</evidence>
<reference evidence="11" key="1">
    <citation type="submission" date="2021-02" db="EMBL/GenBank/DDBJ databases">
        <title>Activity-based single-cell genomes from oceanic crustal fluid captures similar information to metagenomic and metatranscriptomic surveys with orders of magnitude less sampling.</title>
        <authorList>
            <person name="D'Angelo T.S."/>
            <person name="Orcutt B.N."/>
        </authorList>
    </citation>
    <scope>NUCLEOTIDE SEQUENCE [LARGE SCALE GENOMIC DNA]</scope>
    <source>
        <strain evidence="11">AH-315-E05</strain>
    </source>
</reference>
<keyword evidence="2" id="KW-0813">Transport</keyword>
<evidence type="ECO:0000256" key="9">
    <source>
        <dbReference type="SAM" id="Phobius"/>
    </source>
</evidence>
<feature type="transmembrane region" description="Helical" evidence="9">
    <location>
        <begin position="175"/>
        <end position="200"/>
    </location>
</feature>
<name>A0ABS3AYG2_9FIRM</name>
<dbReference type="Proteomes" id="UP000765003">
    <property type="component" value="Unassembled WGS sequence"/>
</dbReference>
<feature type="transmembrane region" description="Helical" evidence="9">
    <location>
        <begin position="68"/>
        <end position="92"/>
    </location>
</feature>
<evidence type="ECO:0000313" key="11">
    <source>
        <dbReference type="EMBL" id="MBN4077308.1"/>
    </source>
</evidence>
<keyword evidence="6 9" id="KW-1133">Transmembrane helix</keyword>
<accession>A0ABS3AYG2</accession>
<dbReference type="EMBL" id="JAFITA010000001">
    <property type="protein sequence ID" value="MBN4077308.1"/>
    <property type="molecule type" value="Genomic_DNA"/>
</dbReference>
<feature type="transmembrane region" description="Helical" evidence="9">
    <location>
        <begin position="220"/>
        <end position="242"/>
    </location>
</feature>
<dbReference type="Pfam" id="PF04290">
    <property type="entry name" value="DctQ"/>
    <property type="match status" value="1"/>
</dbReference>
<proteinExistence type="inferred from homology"/>
<evidence type="ECO:0000259" key="10">
    <source>
        <dbReference type="Pfam" id="PF04290"/>
    </source>
</evidence>
<feature type="transmembrane region" description="Helical" evidence="9">
    <location>
        <begin position="136"/>
        <end position="154"/>
    </location>
</feature>
<evidence type="ECO:0000256" key="5">
    <source>
        <dbReference type="ARBA" id="ARBA00022692"/>
    </source>
</evidence>
<keyword evidence="12" id="KW-1185">Reference proteome</keyword>
<comment type="caution">
    <text evidence="11">The sequence shown here is derived from an EMBL/GenBank/DDBJ whole genome shotgun (WGS) entry which is preliminary data.</text>
</comment>
<evidence type="ECO:0000256" key="4">
    <source>
        <dbReference type="ARBA" id="ARBA00022519"/>
    </source>
</evidence>
<evidence type="ECO:0000256" key="2">
    <source>
        <dbReference type="ARBA" id="ARBA00022448"/>
    </source>
</evidence>
<keyword evidence="5 9" id="KW-0812">Transmembrane</keyword>
<evidence type="ECO:0000256" key="1">
    <source>
        <dbReference type="ARBA" id="ARBA00004429"/>
    </source>
</evidence>